<evidence type="ECO:0000313" key="3">
    <source>
        <dbReference type="Proteomes" id="UP000235122"/>
    </source>
</evidence>
<dbReference type="Gene3D" id="3.40.50.150">
    <property type="entry name" value="Vaccinia Virus protein VP39"/>
    <property type="match status" value="1"/>
</dbReference>
<dbReference type="CDD" id="cd02440">
    <property type="entry name" value="AdoMet_MTases"/>
    <property type="match status" value="1"/>
</dbReference>
<feature type="domain" description="THUMP-like" evidence="1">
    <location>
        <begin position="338"/>
        <end position="414"/>
    </location>
</feature>
<comment type="caution">
    <text evidence="2">The sequence shown here is derived from an EMBL/GenBank/DDBJ whole genome shotgun (WGS) entry which is preliminary data.</text>
</comment>
<keyword evidence="2" id="KW-0808">Transferase</keyword>
<dbReference type="InterPro" id="IPR019012">
    <property type="entry name" value="RNA_cap_Gua-N2-MeTrfase"/>
</dbReference>
<dbReference type="EMBL" id="PKKO01000002">
    <property type="protein sequence ID" value="PKY72751.1"/>
    <property type="molecule type" value="Genomic_DNA"/>
</dbReference>
<dbReference type="PANTHER" id="PTHR14741">
    <property type="entry name" value="S-ADENOSYLMETHIONINE-DEPENDENT METHYLTRANSFERASE RELATED"/>
    <property type="match status" value="1"/>
</dbReference>
<keyword evidence="2" id="KW-0489">Methyltransferase</keyword>
<dbReference type="PANTHER" id="PTHR14741:SF32">
    <property type="entry name" value="TRIMETHYLGUANOSINE SYNTHASE"/>
    <property type="match status" value="1"/>
</dbReference>
<proteinExistence type="predicted"/>
<dbReference type="AlphaFoldDB" id="A0A2I1INQ3"/>
<sequence length="416" mass="44644">MPLPNIGTRPQKNPFSPGGNYYKELEQACKIGASPDRVGLLLRKQGLAPQIATEIAIQCDLRKRAEAKFGTQAKKMLFTRPGLEQATRQCVASIHAKRLAEVNVHFVADLGCGLGTEAIAFAKAGIQVLALELDDYTASCAKHNLAEYPQATVKIADVTKISMQTLADAGVDALFADPARRGPRGRLIDPSTWSPALPLVLNWRNSIPNLGVKVAPGLHYSDIPSDAEALWVSVDGAVVETSLWFGDLRKRAGRAALCIRGGQYSTFPIYTDSPNAPAARAEVGNSVAEWIGEVDGAILRAGGLAQWVKSWPGATLVHEGIAYATSEIAPPAVAAKFGRFWKVHSVLPLNAKKIKRRLADLGVGTLEIKKRGIQIDPAAFRKRVLPKPTGNLSATLFLTRAQVTGKSKHVAILAFG</sequence>
<evidence type="ECO:0000259" key="1">
    <source>
        <dbReference type="Pfam" id="PF18096"/>
    </source>
</evidence>
<dbReference type="Pfam" id="PF09445">
    <property type="entry name" value="Methyltransf_15"/>
    <property type="match status" value="1"/>
</dbReference>
<dbReference type="Proteomes" id="UP000235122">
    <property type="component" value="Unassembled WGS sequence"/>
</dbReference>
<reference evidence="2 3" key="1">
    <citation type="submission" date="2017-12" db="EMBL/GenBank/DDBJ databases">
        <title>Phylogenetic diversity of female urinary microbiome.</title>
        <authorList>
            <person name="Thomas-White K."/>
            <person name="Wolfe A.J."/>
        </authorList>
    </citation>
    <scope>NUCLEOTIDE SEQUENCE [LARGE SCALE GENOMIC DNA]</scope>
    <source>
        <strain evidence="2 3">UMB0402</strain>
    </source>
</reference>
<dbReference type="InterPro" id="IPR029063">
    <property type="entry name" value="SAM-dependent_MTases_sf"/>
</dbReference>
<dbReference type="GO" id="GO:0036261">
    <property type="term" value="P:7-methylguanosine cap hypermethylation"/>
    <property type="evidence" value="ECO:0007669"/>
    <property type="project" value="InterPro"/>
</dbReference>
<dbReference type="GeneID" id="35867745"/>
<evidence type="ECO:0000313" key="2">
    <source>
        <dbReference type="EMBL" id="PKY72751.1"/>
    </source>
</evidence>
<dbReference type="InterPro" id="IPR041497">
    <property type="entry name" value="Thump-like"/>
</dbReference>
<dbReference type="GO" id="GO:0008168">
    <property type="term" value="F:methyltransferase activity"/>
    <property type="evidence" value="ECO:0007669"/>
    <property type="project" value="UniProtKB-KW"/>
</dbReference>
<name>A0A2I1INQ3_9ACTO</name>
<gene>
    <name evidence="2" type="ORF">CYJ19_03675</name>
</gene>
<protein>
    <submittedName>
        <fullName evidence="2">Methyltransferase domain-containing protein</fullName>
    </submittedName>
</protein>
<keyword evidence="3" id="KW-1185">Reference proteome</keyword>
<accession>A0A2I1INQ3</accession>
<dbReference type="Pfam" id="PF18096">
    <property type="entry name" value="Thump_like"/>
    <property type="match status" value="1"/>
</dbReference>
<dbReference type="RefSeq" id="WP_024331030.1">
    <property type="nucleotide sequence ID" value="NZ_JASOXK010000002.1"/>
</dbReference>
<organism evidence="2 3">
    <name type="scientific">Winkia neuii</name>
    <dbReference type="NCBI Taxonomy" id="33007"/>
    <lineage>
        <taxon>Bacteria</taxon>
        <taxon>Bacillati</taxon>
        <taxon>Actinomycetota</taxon>
        <taxon>Actinomycetes</taxon>
        <taxon>Actinomycetales</taxon>
        <taxon>Actinomycetaceae</taxon>
        <taxon>Winkia</taxon>
    </lineage>
</organism>
<dbReference type="STRING" id="33007.HMPREF3198_01490"/>
<dbReference type="SUPFAM" id="SSF53335">
    <property type="entry name" value="S-adenosyl-L-methionine-dependent methyltransferases"/>
    <property type="match status" value="1"/>
</dbReference>